<evidence type="ECO:0000313" key="4">
    <source>
        <dbReference type="Proteomes" id="UP000002440"/>
    </source>
</evidence>
<keyword evidence="1" id="KW-0472">Membrane</keyword>
<dbReference type="Pfam" id="PF07995">
    <property type="entry name" value="GSDH"/>
    <property type="match status" value="1"/>
</dbReference>
<dbReference type="Gene3D" id="2.120.10.30">
    <property type="entry name" value="TolB, C-terminal domain"/>
    <property type="match status" value="1"/>
</dbReference>
<dbReference type="PANTHER" id="PTHR19328">
    <property type="entry name" value="HEDGEHOG-INTERACTING PROTEIN"/>
    <property type="match status" value="1"/>
</dbReference>
<dbReference type="RefSeq" id="WP_011478897.1">
    <property type="nucleotide sequence ID" value="NC_007947.1"/>
</dbReference>
<feature type="transmembrane region" description="Helical" evidence="1">
    <location>
        <begin position="12"/>
        <end position="33"/>
    </location>
</feature>
<organism evidence="3 4">
    <name type="scientific">Methylobacillus flagellatus (strain ATCC 51484 / DSM 6875 / VKM B-1610 / KT)</name>
    <dbReference type="NCBI Taxonomy" id="265072"/>
    <lineage>
        <taxon>Bacteria</taxon>
        <taxon>Pseudomonadati</taxon>
        <taxon>Pseudomonadota</taxon>
        <taxon>Betaproteobacteria</taxon>
        <taxon>Nitrosomonadales</taxon>
        <taxon>Methylophilaceae</taxon>
        <taxon>Methylobacillus</taxon>
    </lineage>
</organism>
<dbReference type="EMBL" id="CP000284">
    <property type="protein sequence ID" value="ABE48800.1"/>
    <property type="molecule type" value="Genomic_DNA"/>
</dbReference>
<accession>Q1H3Y7</accession>
<dbReference type="InterPro" id="IPR011041">
    <property type="entry name" value="Quinoprot_gluc/sorb_DH_b-prop"/>
</dbReference>
<reference evidence="3 4" key="1">
    <citation type="submission" date="2006-03" db="EMBL/GenBank/DDBJ databases">
        <title>Complete sequence of Methylobacillus flagellatus KT.</title>
        <authorList>
            <consortium name="US DOE Joint Genome Institute"/>
            <person name="Copeland A."/>
            <person name="Lucas S."/>
            <person name="Lapidus A."/>
            <person name="Barry K."/>
            <person name="Detter J.C."/>
            <person name="Glavina del Rio T."/>
            <person name="Hammon N."/>
            <person name="Israni S."/>
            <person name="Dalin E."/>
            <person name="Tice H."/>
            <person name="Pitluck S."/>
            <person name="Brettin T."/>
            <person name="Bruce D."/>
            <person name="Han C."/>
            <person name="Tapia R."/>
            <person name="Saunders E."/>
            <person name="Gilna P."/>
            <person name="Schmutz J."/>
            <person name="Larimer F."/>
            <person name="Land M."/>
            <person name="Kyrpides N."/>
            <person name="Anderson I."/>
            <person name="Richardson P."/>
        </authorList>
    </citation>
    <scope>NUCLEOTIDE SEQUENCE [LARGE SCALE GENOMIC DNA]</scope>
    <source>
        <strain evidence="4">KT / ATCC 51484 / DSM 6875</strain>
    </source>
</reference>
<dbReference type="InterPro" id="IPR012938">
    <property type="entry name" value="Glc/Sorbosone_DH"/>
</dbReference>
<gene>
    <name evidence="3" type="ordered locus">Mfla_0530</name>
</gene>
<dbReference type="OrthoDB" id="9770043at2"/>
<dbReference type="eggNOG" id="COG2133">
    <property type="taxonomic scope" value="Bacteria"/>
</dbReference>
<name>Q1H3Y7_METFK</name>
<keyword evidence="1" id="KW-1133">Transmembrane helix</keyword>
<sequence>MHIIKKYKNVYLSLVLLVAGIALFFAGAGLYHMQWWPFGQGYFASVDVDEIVPEPRQVKLTSIFGTEDLEVRELPFSDQYPTGPFEMLGNKHFLFITKCGEVYFTRINESGEIEITKNADSLTKPGLDEREESKGDDYDGLVYCKELAGVKDSLLVGNTLYVVYTTWDHEANGARLAVSAFELDQEQSELTFSKDIFLTYPAVKEPFLGHQVGGKLVLGADDDTMFLSVGDFSKPDGVQDPSTALGKMIKINLKDASAEIYASGLRSPSGGLYFDRDSNELWETEHGPKGGDEINLIKQGRNYGWPLVSYGTLYEREGMGNYYGNKYNSHEDFEKPAFVFNPSIGVGAIAKYPKTGKNEYWEGGFFVAGMAANSLLYMRKEGERLVYAEPVLHDYRIRALKIDKNGRFFIKTDNDQFLWMEK</sequence>
<dbReference type="STRING" id="265072.Mfla_0530"/>
<keyword evidence="1" id="KW-0812">Transmembrane</keyword>
<protein>
    <submittedName>
        <fullName evidence="3">Glucose sorbosone dehydrogenase</fullName>
    </submittedName>
</protein>
<feature type="domain" description="Glucose/Sorbosone dehydrogenase" evidence="2">
    <location>
        <begin position="110"/>
        <end position="415"/>
    </location>
</feature>
<evidence type="ECO:0000313" key="3">
    <source>
        <dbReference type="EMBL" id="ABE48800.1"/>
    </source>
</evidence>
<dbReference type="HOGENOM" id="CLU_661905_0_0_4"/>
<evidence type="ECO:0000259" key="2">
    <source>
        <dbReference type="Pfam" id="PF07995"/>
    </source>
</evidence>
<dbReference type="SUPFAM" id="SSF50952">
    <property type="entry name" value="Soluble quinoprotein glucose dehydrogenase"/>
    <property type="match status" value="1"/>
</dbReference>
<evidence type="ECO:0000256" key="1">
    <source>
        <dbReference type="SAM" id="Phobius"/>
    </source>
</evidence>
<keyword evidence="4" id="KW-1185">Reference proteome</keyword>
<dbReference type="Proteomes" id="UP000002440">
    <property type="component" value="Chromosome"/>
</dbReference>
<dbReference type="KEGG" id="mfa:Mfla_0530"/>
<dbReference type="InterPro" id="IPR011042">
    <property type="entry name" value="6-blade_b-propeller_TolB-like"/>
</dbReference>
<dbReference type="PANTHER" id="PTHR19328:SF75">
    <property type="entry name" value="ALDOSE SUGAR DEHYDROGENASE YLII"/>
    <property type="match status" value="1"/>
</dbReference>
<proteinExistence type="predicted"/>
<dbReference type="AlphaFoldDB" id="Q1H3Y7"/>